<evidence type="ECO:0008006" key="3">
    <source>
        <dbReference type="Google" id="ProtNLM"/>
    </source>
</evidence>
<dbReference type="EMBL" id="CP003282">
    <property type="protein sequence ID" value="AFG37080.1"/>
    <property type="molecule type" value="Genomic_DNA"/>
</dbReference>
<accession>H9UHT7</accession>
<reference evidence="2" key="1">
    <citation type="journal article" date="2013" name="Stand. Genomic Sci.">
        <title>Complete genome sequence of the halophilic bacterium Spirochaeta africana type strain (Z-7692(T)) from the alkaline Lake Magadi in the East African Rift.</title>
        <authorList>
            <person name="Liolos K."/>
            <person name="Abt B."/>
            <person name="Scheuner C."/>
            <person name="Teshima H."/>
            <person name="Held B."/>
            <person name="Lapidus A."/>
            <person name="Nolan M."/>
            <person name="Lucas S."/>
            <person name="Deshpande S."/>
            <person name="Cheng J.F."/>
            <person name="Tapia R."/>
            <person name="Goodwin L.A."/>
            <person name="Pitluck S."/>
            <person name="Pagani I."/>
            <person name="Ivanova N."/>
            <person name="Mavromatis K."/>
            <person name="Mikhailova N."/>
            <person name="Huntemann M."/>
            <person name="Pati A."/>
            <person name="Chen A."/>
            <person name="Palaniappan K."/>
            <person name="Land M."/>
            <person name="Rohde M."/>
            <person name="Tindall B.J."/>
            <person name="Detter J.C."/>
            <person name="Goker M."/>
            <person name="Bristow J."/>
            <person name="Eisen J.A."/>
            <person name="Markowitz V."/>
            <person name="Hugenholtz P."/>
            <person name="Woyke T."/>
            <person name="Klenk H.P."/>
            <person name="Kyrpides N.C."/>
        </authorList>
    </citation>
    <scope>NUCLEOTIDE SEQUENCE</scope>
    <source>
        <strain evidence="2">ATCC 700263 / DSM 8902 / Z-7692</strain>
    </source>
</reference>
<name>H9UHT7_SPIAZ</name>
<organism evidence="1 2">
    <name type="scientific">Spirochaeta africana (strain ATCC 700263 / DSM 8902 / Z-7692)</name>
    <dbReference type="NCBI Taxonomy" id="889378"/>
    <lineage>
        <taxon>Bacteria</taxon>
        <taxon>Pseudomonadati</taxon>
        <taxon>Spirochaetota</taxon>
        <taxon>Spirochaetia</taxon>
        <taxon>Spirochaetales</taxon>
        <taxon>Spirochaetaceae</taxon>
        <taxon>Spirochaeta</taxon>
    </lineage>
</organism>
<evidence type="ECO:0000313" key="2">
    <source>
        <dbReference type="Proteomes" id="UP000007383"/>
    </source>
</evidence>
<dbReference type="HOGENOM" id="CLU_1049331_0_0_12"/>
<dbReference type="KEGG" id="sfc:Spiaf_0992"/>
<dbReference type="STRING" id="889378.Spiaf_0992"/>
<dbReference type="AlphaFoldDB" id="H9UHT7"/>
<protein>
    <recommendedName>
        <fullName evidence="3">Outer membrane protein beta-barrel domain-containing protein</fullName>
    </recommendedName>
</protein>
<proteinExistence type="predicted"/>
<evidence type="ECO:0000313" key="1">
    <source>
        <dbReference type="EMBL" id="AFG37080.1"/>
    </source>
</evidence>
<sequence>MCMSIPRHPRWQYGKAPLILEVWRNMCKGVNMRTITCWLAAGTLLLGMGGAVFADDAASEQDSWYKRIASPSYGVSLAFYELEFKDAAGNDRTDTLPMVGVDLRHFNGIDVPRSRFFYYGYEIGLTAHGYPGEYSFSHENEDYTASGIFAGSVLLMLKHGYRMQPFDTGPGIGVELGMGIMGGGGNIRITRDDDEHSSDLKDLQGEGFSPALELGVEGGWATSDHYRLVARLSLMIVPEPLLNDANFGQQTPVRITLRGGFTRNH</sequence>
<dbReference type="Proteomes" id="UP000007383">
    <property type="component" value="Chromosome"/>
</dbReference>
<gene>
    <name evidence="1" type="ordered locus">Spiaf_0992</name>
</gene>
<dbReference type="PATRIC" id="fig|889378.3.peg.997"/>
<keyword evidence="2" id="KW-1185">Reference proteome</keyword>